<feature type="transmembrane region" description="Helical" evidence="1">
    <location>
        <begin position="7"/>
        <end position="32"/>
    </location>
</feature>
<keyword evidence="1" id="KW-0812">Transmembrane</keyword>
<dbReference type="Gramene" id="RZC51662">
    <property type="protein sequence ID" value="RZC51662"/>
    <property type="gene ID" value="C5167_020097"/>
</dbReference>
<dbReference type="AlphaFoldDB" id="A0A4Y7IVD2"/>
<proteinExistence type="predicted"/>
<protein>
    <submittedName>
        <fullName evidence="2">Uncharacterized protein</fullName>
    </submittedName>
</protein>
<name>A0A4Y7IVD2_PAPSO</name>
<dbReference type="PANTHER" id="PTHR37172:SF3">
    <property type="entry name" value="TRANSMEMBRANE PROTEIN"/>
    <property type="match status" value="1"/>
</dbReference>
<accession>A0A4Y7IVD2</accession>
<dbReference type="PANTHER" id="PTHR37172">
    <property type="entry name" value="TRANSMEMBRANE PROTEIN"/>
    <property type="match status" value="1"/>
</dbReference>
<sequence length="188" mass="21621">MDHLFNLVFILRGFSLQITVGWGIAIVVPGVWPDPDEYGVDKRSLLISRIIFYMGLHETMLHWASIVIRPIVDCKIFGGSRSEKWIEKAAISSGFGALWWWSLKDKVDTLALAVEIKRELLIGWGISDFINWWLYYLTVTVGVLRVVKCFIWFAKGLLFYRRPQDSNNGSCEDDNKVLHHPLLPVQSI</sequence>
<evidence type="ECO:0000313" key="2">
    <source>
        <dbReference type="EMBL" id="RZC51662.1"/>
    </source>
</evidence>
<feature type="transmembrane region" description="Helical" evidence="1">
    <location>
        <begin position="133"/>
        <end position="154"/>
    </location>
</feature>
<evidence type="ECO:0000313" key="3">
    <source>
        <dbReference type="Proteomes" id="UP000316621"/>
    </source>
</evidence>
<keyword evidence="1" id="KW-0472">Membrane</keyword>
<reference evidence="2 3" key="1">
    <citation type="journal article" date="2018" name="Science">
        <title>The opium poppy genome and morphinan production.</title>
        <authorList>
            <person name="Guo L."/>
            <person name="Winzer T."/>
            <person name="Yang X."/>
            <person name="Li Y."/>
            <person name="Ning Z."/>
            <person name="He Z."/>
            <person name="Teodor R."/>
            <person name="Lu Y."/>
            <person name="Bowser T.A."/>
            <person name="Graham I.A."/>
            <person name="Ye K."/>
        </authorList>
    </citation>
    <scope>NUCLEOTIDE SEQUENCE [LARGE SCALE GENOMIC DNA]</scope>
    <source>
        <strain evidence="3">cv. HN1</strain>
        <tissue evidence="2">Leaves</tissue>
    </source>
</reference>
<organism evidence="2 3">
    <name type="scientific">Papaver somniferum</name>
    <name type="common">Opium poppy</name>
    <dbReference type="NCBI Taxonomy" id="3469"/>
    <lineage>
        <taxon>Eukaryota</taxon>
        <taxon>Viridiplantae</taxon>
        <taxon>Streptophyta</taxon>
        <taxon>Embryophyta</taxon>
        <taxon>Tracheophyta</taxon>
        <taxon>Spermatophyta</taxon>
        <taxon>Magnoliopsida</taxon>
        <taxon>Ranunculales</taxon>
        <taxon>Papaveraceae</taxon>
        <taxon>Papaveroideae</taxon>
        <taxon>Papaver</taxon>
    </lineage>
</organism>
<evidence type="ECO:0000256" key="1">
    <source>
        <dbReference type="SAM" id="Phobius"/>
    </source>
</evidence>
<keyword evidence="1" id="KW-1133">Transmembrane helix</keyword>
<feature type="transmembrane region" description="Helical" evidence="1">
    <location>
        <begin position="44"/>
        <end position="64"/>
    </location>
</feature>
<dbReference type="EMBL" id="CM010716">
    <property type="protein sequence ID" value="RZC51662.1"/>
    <property type="molecule type" value="Genomic_DNA"/>
</dbReference>
<keyword evidence="3" id="KW-1185">Reference proteome</keyword>
<gene>
    <name evidence="2" type="ORF">C5167_020097</name>
</gene>
<dbReference type="Proteomes" id="UP000316621">
    <property type="component" value="Chromosome 2"/>
</dbReference>